<keyword evidence="8" id="KW-1185">Reference proteome</keyword>
<proteinExistence type="predicted"/>
<dbReference type="EMBL" id="REFW01000002">
    <property type="protein sequence ID" value="RMB60164.1"/>
    <property type="molecule type" value="Genomic_DNA"/>
</dbReference>
<dbReference type="InterPro" id="IPR039422">
    <property type="entry name" value="MarR/SlyA-like"/>
</dbReference>
<dbReference type="InterPro" id="IPR000835">
    <property type="entry name" value="HTH_MarR-typ"/>
</dbReference>
<dbReference type="RefSeq" id="WP_121901644.1">
    <property type="nucleotide sequence ID" value="NZ_REFW01000002.1"/>
</dbReference>
<dbReference type="PANTHER" id="PTHR33164:SF5">
    <property type="entry name" value="ORGANIC HYDROPEROXIDE RESISTANCE TRANSCRIPTIONAL REGULATOR"/>
    <property type="match status" value="1"/>
</dbReference>
<name>A0A3M0G5P1_9ACTN</name>
<comment type="subcellular location">
    <subcellularLocation>
        <location evidence="1">Cytoplasm</location>
    </subcellularLocation>
</comment>
<dbReference type="GO" id="GO:0006950">
    <property type="term" value="P:response to stress"/>
    <property type="evidence" value="ECO:0007669"/>
    <property type="project" value="TreeGrafter"/>
</dbReference>
<dbReference type="FunFam" id="1.10.10.10:FF:000163">
    <property type="entry name" value="MarR family transcriptional regulator"/>
    <property type="match status" value="1"/>
</dbReference>
<organism evidence="7 8">
    <name type="scientific">Tessaracoccus antarcticus</name>
    <dbReference type="NCBI Taxonomy" id="2479848"/>
    <lineage>
        <taxon>Bacteria</taxon>
        <taxon>Bacillati</taxon>
        <taxon>Actinomycetota</taxon>
        <taxon>Actinomycetes</taxon>
        <taxon>Propionibacteriales</taxon>
        <taxon>Propionibacteriaceae</taxon>
        <taxon>Tessaracoccus</taxon>
    </lineage>
</organism>
<evidence type="ECO:0000256" key="3">
    <source>
        <dbReference type="ARBA" id="ARBA00023015"/>
    </source>
</evidence>
<dbReference type="PRINTS" id="PR00598">
    <property type="entry name" value="HTHMARR"/>
</dbReference>
<dbReference type="PROSITE" id="PS50995">
    <property type="entry name" value="HTH_MARR_2"/>
    <property type="match status" value="1"/>
</dbReference>
<gene>
    <name evidence="7" type="ORF">EAX62_10775</name>
</gene>
<sequence>MVTAPRLDEQLCFALYASSRAITNAYRAGLADLGLTYPQFVTLLALWENDDLTVKELGERLHLDSGTLSPLLKRLETLGYLTRHRATDDERRVRVLLTPSGTALQGPVLEVQRAVASQLTLTPEESDLLRTLARRLTGDGPVTA</sequence>
<evidence type="ECO:0000313" key="8">
    <source>
        <dbReference type="Proteomes" id="UP000275256"/>
    </source>
</evidence>
<dbReference type="OrthoDB" id="9806864at2"/>
<protein>
    <submittedName>
        <fullName evidence="7">MarR family transcriptional regulator</fullName>
    </submittedName>
</protein>
<dbReference type="PANTHER" id="PTHR33164">
    <property type="entry name" value="TRANSCRIPTIONAL REGULATOR, MARR FAMILY"/>
    <property type="match status" value="1"/>
</dbReference>
<dbReference type="Proteomes" id="UP000275256">
    <property type="component" value="Unassembled WGS sequence"/>
</dbReference>
<evidence type="ECO:0000256" key="1">
    <source>
        <dbReference type="ARBA" id="ARBA00004496"/>
    </source>
</evidence>
<feature type="domain" description="HTH marR-type" evidence="6">
    <location>
        <begin position="8"/>
        <end position="138"/>
    </location>
</feature>
<dbReference type="InterPro" id="IPR036390">
    <property type="entry name" value="WH_DNA-bd_sf"/>
</dbReference>
<dbReference type="Gene3D" id="1.10.10.10">
    <property type="entry name" value="Winged helix-like DNA-binding domain superfamily/Winged helix DNA-binding domain"/>
    <property type="match status" value="1"/>
</dbReference>
<comment type="caution">
    <text evidence="7">The sequence shown here is derived from an EMBL/GenBank/DDBJ whole genome shotgun (WGS) entry which is preliminary data.</text>
</comment>
<dbReference type="AlphaFoldDB" id="A0A3M0G5P1"/>
<dbReference type="SUPFAM" id="SSF46785">
    <property type="entry name" value="Winged helix' DNA-binding domain"/>
    <property type="match status" value="1"/>
</dbReference>
<dbReference type="GO" id="GO:0003700">
    <property type="term" value="F:DNA-binding transcription factor activity"/>
    <property type="evidence" value="ECO:0007669"/>
    <property type="project" value="InterPro"/>
</dbReference>
<dbReference type="SMART" id="SM00347">
    <property type="entry name" value="HTH_MARR"/>
    <property type="match status" value="1"/>
</dbReference>
<evidence type="ECO:0000259" key="6">
    <source>
        <dbReference type="PROSITE" id="PS50995"/>
    </source>
</evidence>
<reference evidence="7 8" key="1">
    <citation type="submission" date="2018-10" db="EMBL/GenBank/DDBJ databases">
        <title>Tessaracoccus antarcticuss sp. nov., isolated from sediment.</title>
        <authorList>
            <person name="Zhou L.Y."/>
            <person name="Du Z.J."/>
        </authorList>
    </citation>
    <scope>NUCLEOTIDE SEQUENCE [LARGE SCALE GENOMIC DNA]</scope>
    <source>
        <strain evidence="7 8">JDX10</strain>
    </source>
</reference>
<keyword evidence="3" id="KW-0805">Transcription regulation</keyword>
<dbReference type="Pfam" id="PF22381">
    <property type="entry name" value="Staph_reg_Sar_Rot"/>
    <property type="match status" value="1"/>
</dbReference>
<keyword evidence="2" id="KW-0963">Cytoplasm</keyword>
<evidence type="ECO:0000256" key="4">
    <source>
        <dbReference type="ARBA" id="ARBA00023125"/>
    </source>
</evidence>
<accession>A0A3M0G5P1</accession>
<evidence type="ECO:0000256" key="5">
    <source>
        <dbReference type="ARBA" id="ARBA00023163"/>
    </source>
</evidence>
<dbReference type="InterPro" id="IPR036388">
    <property type="entry name" value="WH-like_DNA-bd_sf"/>
</dbReference>
<keyword evidence="4" id="KW-0238">DNA-binding</keyword>
<evidence type="ECO:0000256" key="2">
    <source>
        <dbReference type="ARBA" id="ARBA00022490"/>
    </source>
</evidence>
<keyword evidence="5" id="KW-0804">Transcription</keyword>
<evidence type="ECO:0000313" key="7">
    <source>
        <dbReference type="EMBL" id="RMB60164.1"/>
    </source>
</evidence>
<dbReference type="InterPro" id="IPR055166">
    <property type="entry name" value="Transc_reg_Sar_Rot_HTH"/>
</dbReference>
<dbReference type="GO" id="GO:0003677">
    <property type="term" value="F:DNA binding"/>
    <property type="evidence" value="ECO:0007669"/>
    <property type="project" value="UniProtKB-KW"/>
</dbReference>
<dbReference type="GO" id="GO:0005737">
    <property type="term" value="C:cytoplasm"/>
    <property type="evidence" value="ECO:0007669"/>
    <property type="project" value="UniProtKB-SubCell"/>
</dbReference>